<dbReference type="PANTHER" id="PTHR30482">
    <property type="entry name" value="HIGH-AFFINITY BRANCHED-CHAIN AMINO ACID TRANSPORT SYSTEM PERMEASE"/>
    <property type="match status" value="1"/>
</dbReference>
<dbReference type="Pfam" id="PF02653">
    <property type="entry name" value="BPD_transp_2"/>
    <property type="match status" value="1"/>
</dbReference>
<keyword evidence="4 7" id="KW-1133">Transmembrane helix</keyword>
<evidence type="ECO:0000256" key="2">
    <source>
        <dbReference type="ARBA" id="ARBA00022475"/>
    </source>
</evidence>
<dbReference type="GO" id="GO:0005886">
    <property type="term" value="C:plasma membrane"/>
    <property type="evidence" value="ECO:0007669"/>
    <property type="project" value="UniProtKB-SubCell"/>
</dbReference>
<feature type="transmembrane region" description="Helical" evidence="7">
    <location>
        <begin position="119"/>
        <end position="137"/>
    </location>
</feature>
<evidence type="ECO:0000256" key="1">
    <source>
        <dbReference type="ARBA" id="ARBA00004651"/>
    </source>
</evidence>
<feature type="region of interest" description="Disordered" evidence="6">
    <location>
        <begin position="1"/>
        <end position="22"/>
    </location>
</feature>
<feature type="compositionally biased region" description="Polar residues" evidence="6">
    <location>
        <begin position="1"/>
        <end position="15"/>
    </location>
</feature>
<name>A0A512T2M1_9MICO</name>
<feature type="transmembrane region" description="Helical" evidence="7">
    <location>
        <begin position="77"/>
        <end position="99"/>
    </location>
</feature>
<feature type="transmembrane region" description="Helical" evidence="7">
    <location>
        <begin position="269"/>
        <end position="290"/>
    </location>
</feature>
<feature type="transmembrane region" description="Helical" evidence="7">
    <location>
        <begin position="180"/>
        <end position="203"/>
    </location>
</feature>
<evidence type="ECO:0000313" key="9">
    <source>
        <dbReference type="Proteomes" id="UP000321793"/>
    </source>
</evidence>
<dbReference type="Proteomes" id="UP000321793">
    <property type="component" value="Unassembled WGS sequence"/>
</dbReference>
<evidence type="ECO:0000256" key="7">
    <source>
        <dbReference type="SAM" id="Phobius"/>
    </source>
</evidence>
<dbReference type="RefSeq" id="WP_147065564.1">
    <property type="nucleotide sequence ID" value="NZ_BAABDN010000002.1"/>
</dbReference>
<dbReference type="AlphaFoldDB" id="A0A512T2M1"/>
<evidence type="ECO:0000256" key="4">
    <source>
        <dbReference type="ARBA" id="ARBA00022989"/>
    </source>
</evidence>
<feature type="transmembrane region" description="Helical" evidence="7">
    <location>
        <begin position="325"/>
        <end position="342"/>
    </location>
</feature>
<feature type="transmembrane region" description="Helical" evidence="7">
    <location>
        <begin position="149"/>
        <end position="168"/>
    </location>
</feature>
<reference evidence="8 9" key="1">
    <citation type="submission" date="2019-07" db="EMBL/GenBank/DDBJ databases">
        <title>Whole genome shotgun sequence of Knoellia locipacati NBRC 109775.</title>
        <authorList>
            <person name="Hosoyama A."/>
            <person name="Uohara A."/>
            <person name="Ohji S."/>
            <person name="Ichikawa N."/>
        </authorList>
    </citation>
    <scope>NUCLEOTIDE SEQUENCE [LARGE SCALE GENOMIC DNA]</scope>
    <source>
        <strain evidence="8 9">NBRC 109775</strain>
    </source>
</reference>
<keyword evidence="2" id="KW-1003">Cell membrane</keyword>
<comment type="subcellular location">
    <subcellularLocation>
        <location evidence="1">Cell membrane</location>
        <topology evidence="1">Multi-pass membrane protein</topology>
    </subcellularLocation>
</comment>
<evidence type="ECO:0000256" key="6">
    <source>
        <dbReference type="SAM" id="MobiDB-lite"/>
    </source>
</evidence>
<feature type="transmembrane region" description="Helical" evidence="7">
    <location>
        <begin position="537"/>
        <end position="554"/>
    </location>
</feature>
<dbReference type="CDD" id="cd06581">
    <property type="entry name" value="TM_PBP1_LivM_like"/>
    <property type="match status" value="1"/>
</dbReference>
<evidence type="ECO:0000256" key="3">
    <source>
        <dbReference type="ARBA" id="ARBA00022692"/>
    </source>
</evidence>
<feature type="transmembrane region" description="Helical" evidence="7">
    <location>
        <begin position="457"/>
        <end position="481"/>
    </location>
</feature>
<keyword evidence="5 7" id="KW-0472">Membrane</keyword>
<evidence type="ECO:0000313" key="8">
    <source>
        <dbReference type="EMBL" id="GEQ14424.1"/>
    </source>
</evidence>
<sequence>MSTSTPSNPPTQATSVAPAHSDHDDELVKVHWLDRVPGRGNPAAWPLGLAGALVLIAGTFLSWSYTSDVLGDLSVNFWPGGVQICMIVLGLVALVLLLAHRGPLAGLGAWLDTATSVRALGLGAVAYMLGALGTIAVKSGGIININPGGWISLVGALMLAASGLMLVSRQTKDPLFAKTSSWLEICTIIVLMALVLFGAAYALDVGDGASFVLFLLFVASVAWGLSKAGVFTWIGLISQKNRQVLMLGAFAVAFLFPFTQGGSDENMSIATQVLIFAATALGLNIVVGLAGLLDLGYIAFLGAGAYVGATLSASAFATIDWKPPFLIVVLLGACFSALLGLIIGSPTLRVSGDYLAIVTLAFGEIFRLTMGNLDGNNGPVLTNGPNGIPAIPDLNFFGFDFGQPHVIAGITLGRFANYYFLLLVIAAIIILVFTRLNNSRIGRGWVAIREDEKAAEAMGVNVFGLKLFAFAGGAFLAGMAGTVKAHHDVSVTPDQYIFLESAFLLAAVVLGGMGTVAGVLVGATILKLLPEKLRFVADYRLLIFGLVLVLMMRFRPEGLVASQRRKLEFHEDDEELAQRIEEVHLEEAEAKA</sequence>
<keyword evidence="9" id="KW-1185">Reference proteome</keyword>
<feature type="transmembrane region" description="Helical" evidence="7">
    <location>
        <begin position="43"/>
        <end position="65"/>
    </location>
</feature>
<dbReference type="EMBL" id="BKBA01000009">
    <property type="protein sequence ID" value="GEQ14424.1"/>
    <property type="molecule type" value="Genomic_DNA"/>
</dbReference>
<accession>A0A512T2M1</accession>
<evidence type="ECO:0000256" key="5">
    <source>
        <dbReference type="ARBA" id="ARBA00023136"/>
    </source>
</evidence>
<dbReference type="GO" id="GO:0015658">
    <property type="term" value="F:branched-chain amino acid transmembrane transporter activity"/>
    <property type="evidence" value="ECO:0007669"/>
    <property type="project" value="InterPro"/>
</dbReference>
<dbReference type="InterPro" id="IPR043428">
    <property type="entry name" value="LivM-like"/>
</dbReference>
<feature type="transmembrane region" description="Helical" evidence="7">
    <location>
        <begin position="209"/>
        <end position="237"/>
    </location>
</feature>
<feature type="transmembrane region" description="Helical" evidence="7">
    <location>
        <begin position="244"/>
        <end position="263"/>
    </location>
</feature>
<proteinExistence type="predicted"/>
<dbReference type="PANTHER" id="PTHR30482:SF10">
    <property type="entry name" value="HIGH-AFFINITY BRANCHED-CHAIN AMINO ACID TRANSPORT PROTEIN BRAE"/>
    <property type="match status" value="1"/>
</dbReference>
<organism evidence="8 9">
    <name type="scientific">Knoellia locipacati</name>
    <dbReference type="NCBI Taxonomy" id="882824"/>
    <lineage>
        <taxon>Bacteria</taxon>
        <taxon>Bacillati</taxon>
        <taxon>Actinomycetota</taxon>
        <taxon>Actinomycetes</taxon>
        <taxon>Micrococcales</taxon>
        <taxon>Intrasporangiaceae</taxon>
        <taxon>Knoellia</taxon>
    </lineage>
</organism>
<gene>
    <name evidence="8" type="ORF">KLO01_24710</name>
</gene>
<dbReference type="OrthoDB" id="9814461at2"/>
<comment type="caution">
    <text evidence="8">The sequence shown here is derived from an EMBL/GenBank/DDBJ whole genome shotgun (WGS) entry which is preliminary data.</text>
</comment>
<feature type="transmembrane region" description="Helical" evidence="7">
    <location>
        <begin position="297"/>
        <end position="319"/>
    </location>
</feature>
<protein>
    <submittedName>
        <fullName evidence="8">Branched-chain amino acid ABC transporter permease</fullName>
    </submittedName>
</protein>
<dbReference type="InterPro" id="IPR001851">
    <property type="entry name" value="ABC_transp_permease"/>
</dbReference>
<feature type="transmembrane region" description="Helical" evidence="7">
    <location>
        <begin position="418"/>
        <end position="436"/>
    </location>
</feature>
<keyword evidence="3 7" id="KW-0812">Transmembrane</keyword>
<feature type="transmembrane region" description="Helical" evidence="7">
    <location>
        <begin position="501"/>
        <end position="525"/>
    </location>
</feature>